<comment type="subcellular location">
    <subcellularLocation>
        <location evidence="6">Cytoplasm</location>
    </subcellularLocation>
</comment>
<accession>A0A2M7QD50</accession>
<evidence type="ECO:0000256" key="3">
    <source>
        <dbReference type="ARBA" id="ARBA00022603"/>
    </source>
</evidence>
<organism evidence="8 9">
    <name type="scientific">Candidatus Roizmanbacteria bacterium CG_4_10_14_0_8_um_filter_39_9</name>
    <dbReference type="NCBI Taxonomy" id="1974829"/>
    <lineage>
        <taxon>Bacteria</taxon>
        <taxon>Candidatus Roizmaniibacteriota</taxon>
    </lineage>
</organism>
<keyword evidence="4 6" id="KW-0808">Transferase</keyword>
<feature type="domain" description="Tetrapyrrole methylase" evidence="7">
    <location>
        <begin position="1"/>
        <end position="224"/>
    </location>
</feature>
<dbReference type="NCBIfam" id="TIGR00096">
    <property type="entry name" value="16S rRNA (cytidine(1402)-2'-O)-methyltransferase"/>
    <property type="match status" value="1"/>
</dbReference>
<evidence type="ECO:0000259" key="7">
    <source>
        <dbReference type="Pfam" id="PF00590"/>
    </source>
</evidence>
<evidence type="ECO:0000256" key="5">
    <source>
        <dbReference type="ARBA" id="ARBA00022691"/>
    </source>
</evidence>
<dbReference type="EC" id="2.1.1.198" evidence="6"/>
<dbReference type="InterPro" id="IPR014777">
    <property type="entry name" value="4pyrrole_Mease_sub1"/>
</dbReference>
<dbReference type="PROSITE" id="PS01296">
    <property type="entry name" value="RSMI"/>
    <property type="match status" value="1"/>
</dbReference>
<keyword evidence="1 6" id="KW-0963">Cytoplasm</keyword>
<dbReference type="Gene3D" id="3.40.1010.10">
    <property type="entry name" value="Cobalt-precorrin-4 Transmethylase, Domain 1"/>
    <property type="match status" value="1"/>
</dbReference>
<keyword evidence="2 6" id="KW-0698">rRNA processing</keyword>
<dbReference type="GO" id="GO:0005737">
    <property type="term" value="C:cytoplasm"/>
    <property type="evidence" value="ECO:0007669"/>
    <property type="project" value="UniProtKB-SubCell"/>
</dbReference>
<comment type="similarity">
    <text evidence="6">Belongs to the methyltransferase superfamily. RsmI family.</text>
</comment>
<dbReference type="AlphaFoldDB" id="A0A2M7QD50"/>
<dbReference type="CDD" id="cd11648">
    <property type="entry name" value="RsmI"/>
    <property type="match status" value="1"/>
</dbReference>
<dbReference type="PANTHER" id="PTHR46111:SF1">
    <property type="entry name" value="RIBOSOMAL RNA SMALL SUBUNIT METHYLTRANSFERASE I"/>
    <property type="match status" value="1"/>
</dbReference>
<dbReference type="InterPro" id="IPR018063">
    <property type="entry name" value="SAM_MeTrfase_RsmI_CS"/>
</dbReference>
<evidence type="ECO:0000256" key="2">
    <source>
        <dbReference type="ARBA" id="ARBA00022552"/>
    </source>
</evidence>
<dbReference type="Gene3D" id="3.30.950.10">
    <property type="entry name" value="Methyltransferase, Cobalt-precorrin-4 Transmethylase, Domain 2"/>
    <property type="match status" value="1"/>
</dbReference>
<dbReference type="PANTHER" id="PTHR46111">
    <property type="entry name" value="RIBOSOMAL RNA SMALL SUBUNIT METHYLTRANSFERASE I"/>
    <property type="match status" value="1"/>
</dbReference>
<reference evidence="9" key="1">
    <citation type="submission" date="2017-09" db="EMBL/GenBank/DDBJ databases">
        <title>Depth-based differentiation of microbial function through sediment-hosted aquifers and enrichment of novel symbionts in the deep terrestrial subsurface.</title>
        <authorList>
            <person name="Probst A.J."/>
            <person name="Ladd B."/>
            <person name="Jarett J.K."/>
            <person name="Geller-Mcgrath D.E."/>
            <person name="Sieber C.M.K."/>
            <person name="Emerson J.B."/>
            <person name="Anantharaman K."/>
            <person name="Thomas B.C."/>
            <person name="Malmstrom R."/>
            <person name="Stieglmeier M."/>
            <person name="Klingl A."/>
            <person name="Woyke T."/>
            <person name="Ryan C.M."/>
            <person name="Banfield J.F."/>
        </authorList>
    </citation>
    <scope>NUCLEOTIDE SEQUENCE [LARGE SCALE GENOMIC DNA]</scope>
</reference>
<dbReference type="HAMAP" id="MF_01877">
    <property type="entry name" value="16SrRNA_methyltr_I"/>
    <property type="match status" value="1"/>
</dbReference>
<evidence type="ECO:0000256" key="6">
    <source>
        <dbReference type="HAMAP-Rule" id="MF_01877"/>
    </source>
</evidence>
<dbReference type="EMBL" id="PFLF01000078">
    <property type="protein sequence ID" value="PIY68857.1"/>
    <property type="molecule type" value="Genomic_DNA"/>
</dbReference>
<evidence type="ECO:0000313" key="9">
    <source>
        <dbReference type="Proteomes" id="UP000230108"/>
    </source>
</evidence>
<evidence type="ECO:0000256" key="4">
    <source>
        <dbReference type="ARBA" id="ARBA00022679"/>
    </source>
</evidence>
<comment type="catalytic activity">
    <reaction evidence="6">
        <text>cytidine(1402) in 16S rRNA + S-adenosyl-L-methionine = 2'-O-methylcytidine(1402) in 16S rRNA + S-adenosyl-L-homocysteine + H(+)</text>
        <dbReference type="Rhea" id="RHEA:42924"/>
        <dbReference type="Rhea" id="RHEA-COMP:10285"/>
        <dbReference type="Rhea" id="RHEA-COMP:10286"/>
        <dbReference type="ChEBI" id="CHEBI:15378"/>
        <dbReference type="ChEBI" id="CHEBI:57856"/>
        <dbReference type="ChEBI" id="CHEBI:59789"/>
        <dbReference type="ChEBI" id="CHEBI:74495"/>
        <dbReference type="ChEBI" id="CHEBI:82748"/>
        <dbReference type="EC" id="2.1.1.198"/>
    </reaction>
</comment>
<dbReference type="GO" id="GO:0070677">
    <property type="term" value="F:rRNA (cytosine-2'-O-)-methyltransferase activity"/>
    <property type="evidence" value="ECO:0007669"/>
    <property type="project" value="UniProtKB-UniRule"/>
</dbReference>
<name>A0A2M7QD50_9BACT</name>
<evidence type="ECO:0000256" key="1">
    <source>
        <dbReference type="ARBA" id="ARBA00022490"/>
    </source>
</evidence>
<dbReference type="InterPro" id="IPR014776">
    <property type="entry name" value="4pyrrole_Mease_sub2"/>
</dbReference>
<sequence>MFYIVGTPIGNLEDLSLRQARIISEADLILAEDTRRAGILLDQIHSFFPNLPNPPNRPKLISYYKDREFEKLPYIIELLTKSPTTNDQRPMTNIVLISDSGMPLISDPGQLLINYLSKHAIPFTVIPGPTALTTALVASGLKSNSFHFFGFLPKKGNELKKVIEISKEIAKFDKKTVFIGYESPNRLHETLLIMNEVIPEVHVCICRELTKKFEEVSRGTSAELMKRKYKGEIVLLFQYWNH</sequence>
<protein>
    <recommendedName>
        <fullName evidence="6">Ribosomal RNA small subunit methyltransferase I</fullName>
        <ecNumber evidence="6">2.1.1.198</ecNumber>
    </recommendedName>
    <alternativeName>
        <fullName evidence="6">16S rRNA 2'-O-ribose C1402 methyltransferase</fullName>
    </alternativeName>
    <alternativeName>
        <fullName evidence="6">rRNA (cytidine-2'-O-)-methyltransferase RsmI</fullName>
    </alternativeName>
</protein>
<dbReference type="SUPFAM" id="SSF53790">
    <property type="entry name" value="Tetrapyrrole methylase"/>
    <property type="match status" value="1"/>
</dbReference>
<dbReference type="InterPro" id="IPR035996">
    <property type="entry name" value="4pyrrol_Methylase_sf"/>
</dbReference>
<keyword evidence="5 6" id="KW-0949">S-adenosyl-L-methionine</keyword>
<keyword evidence="3 6" id="KW-0489">Methyltransferase</keyword>
<dbReference type="InterPro" id="IPR008189">
    <property type="entry name" value="rRNA_ssu_MeTfrase_I"/>
</dbReference>
<comment type="caution">
    <text evidence="8">The sequence shown here is derived from an EMBL/GenBank/DDBJ whole genome shotgun (WGS) entry which is preliminary data.</text>
</comment>
<comment type="function">
    <text evidence="6">Catalyzes the 2'-O-methylation of the ribose of cytidine 1402 (C1402) in 16S rRNA.</text>
</comment>
<gene>
    <name evidence="6 8" type="primary">rsmI</name>
    <name evidence="8" type="ORF">COY90_03635</name>
</gene>
<dbReference type="InterPro" id="IPR000878">
    <property type="entry name" value="4pyrrol_Mease"/>
</dbReference>
<proteinExistence type="inferred from homology"/>
<dbReference type="Pfam" id="PF00590">
    <property type="entry name" value="TP_methylase"/>
    <property type="match status" value="1"/>
</dbReference>
<dbReference type="PIRSF" id="PIRSF005917">
    <property type="entry name" value="MTase_YraL"/>
    <property type="match status" value="1"/>
</dbReference>
<evidence type="ECO:0000313" key="8">
    <source>
        <dbReference type="EMBL" id="PIY68857.1"/>
    </source>
</evidence>
<dbReference type="Proteomes" id="UP000230108">
    <property type="component" value="Unassembled WGS sequence"/>
</dbReference>